<evidence type="ECO:0000313" key="5">
    <source>
        <dbReference type="EMBL" id="GIQ84409.1"/>
    </source>
</evidence>
<keyword evidence="6" id="KW-1185">Reference proteome</keyword>
<keyword evidence="2 3" id="KW-0694">RNA-binding</keyword>
<evidence type="ECO:0000256" key="1">
    <source>
        <dbReference type="ARBA" id="ARBA00022737"/>
    </source>
</evidence>
<gene>
    <name evidence="5" type="ORF">KIPB_005894</name>
</gene>
<evidence type="ECO:0000313" key="6">
    <source>
        <dbReference type="Proteomes" id="UP000265618"/>
    </source>
</evidence>
<dbReference type="GO" id="GO:0003723">
    <property type="term" value="F:RNA binding"/>
    <property type="evidence" value="ECO:0007669"/>
    <property type="project" value="UniProtKB-UniRule"/>
</dbReference>
<name>A0A9K3CZ83_9EUKA</name>
<dbReference type="InterPro" id="IPR012677">
    <property type="entry name" value="Nucleotide-bd_a/b_plait_sf"/>
</dbReference>
<dbReference type="InterPro" id="IPR000504">
    <property type="entry name" value="RRM_dom"/>
</dbReference>
<dbReference type="PANTHER" id="PTHR24012">
    <property type="entry name" value="RNA BINDING PROTEIN"/>
    <property type="match status" value="1"/>
</dbReference>
<dbReference type="InterPro" id="IPR035979">
    <property type="entry name" value="RBD_domain_sf"/>
</dbReference>
<evidence type="ECO:0000259" key="4">
    <source>
        <dbReference type="PROSITE" id="PS50102"/>
    </source>
</evidence>
<sequence length="233" mass="26489">MSTPSTVTPQSACLYFRGVPKEFQEVQIRQMIHTFMVRMYAKAPQASSVEERFARINNAITRITILRRIYNNTSVAGYLFFNDQSIAREALKLLRYQVVDDSVPGSPEIHVMWREDDKTRRQTGKGNVFIRNLHDTITARMLCQAFEPVGRVLSVRISRGQSGKSNCYGYVQFDTASAANDAIEKTNGKYLLGRQVTVEHFVPMAERSKDSPKFCNVYVRNLPAEMTAEGMCL</sequence>
<dbReference type="EMBL" id="BDIP01001446">
    <property type="protein sequence ID" value="GIQ84409.1"/>
    <property type="molecule type" value="Genomic_DNA"/>
</dbReference>
<dbReference type="SUPFAM" id="SSF54928">
    <property type="entry name" value="RNA-binding domain, RBD"/>
    <property type="match status" value="1"/>
</dbReference>
<organism evidence="5 6">
    <name type="scientific">Kipferlia bialata</name>
    <dbReference type="NCBI Taxonomy" id="797122"/>
    <lineage>
        <taxon>Eukaryota</taxon>
        <taxon>Metamonada</taxon>
        <taxon>Carpediemonas-like organisms</taxon>
        <taxon>Kipferlia</taxon>
    </lineage>
</organism>
<comment type="caution">
    <text evidence="5">The sequence shown here is derived from an EMBL/GenBank/DDBJ whole genome shotgun (WGS) entry which is preliminary data.</text>
</comment>
<evidence type="ECO:0000256" key="3">
    <source>
        <dbReference type="PROSITE-ProRule" id="PRU00176"/>
    </source>
</evidence>
<feature type="domain" description="RRM" evidence="4">
    <location>
        <begin position="126"/>
        <end position="203"/>
    </location>
</feature>
<protein>
    <recommendedName>
        <fullName evidence="4">RRM domain-containing protein</fullName>
    </recommendedName>
</protein>
<reference evidence="5 6" key="1">
    <citation type="journal article" date="2018" name="PLoS ONE">
        <title>The draft genome of Kipferlia bialata reveals reductive genome evolution in fornicate parasites.</title>
        <authorList>
            <person name="Tanifuji G."/>
            <person name="Takabayashi S."/>
            <person name="Kume K."/>
            <person name="Takagi M."/>
            <person name="Nakayama T."/>
            <person name="Kamikawa R."/>
            <person name="Inagaki Y."/>
            <person name="Hashimoto T."/>
        </authorList>
    </citation>
    <scope>NUCLEOTIDE SEQUENCE [LARGE SCALE GENOMIC DNA]</scope>
    <source>
        <strain evidence="5">NY0173</strain>
    </source>
</reference>
<keyword evidence="1" id="KW-0677">Repeat</keyword>
<dbReference type="OrthoDB" id="19742at2759"/>
<evidence type="ECO:0000256" key="2">
    <source>
        <dbReference type="ARBA" id="ARBA00022884"/>
    </source>
</evidence>
<accession>A0A9K3CZ83</accession>
<dbReference type="AlphaFoldDB" id="A0A9K3CZ83"/>
<dbReference type="Proteomes" id="UP000265618">
    <property type="component" value="Unassembled WGS sequence"/>
</dbReference>
<proteinExistence type="predicted"/>
<dbReference type="Gene3D" id="3.30.70.330">
    <property type="match status" value="1"/>
</dbReference>
<dbReference type="Pfam" id="PF00076">
    <property type="entry name" value="RRM_1"/>
    <property type="match status" value="1"/>
</dbReference>
<dbReference type="SMART" id="SM00360">
    <property type="entry name" value="RRM"/>
    <property type="match status" value="1"/>
</dbReference>
<dbReference type="PROSITE" id="PS50102">
    <property type="entry name" value="RRM"/>
    <property type="match status" value="1"/>
</dbReference>